<dbReference type="NCBIfam" id="TIGR00287">
    <property type="entry name" value="cas1"/>
    <property type="match status" value="1"/>
</dbReference>
<dbReference type="InterPro" id="IPR002729">
    <property type="entry name" value="CRISPR-assoc_Cas1"/>
</dbReference>
<accession>A0A0M9UCD8</accession>
<dbReference type="GO" id="GO:0016787">
    <property type="term" value="F:hydrolase activity"/>
    <property type="evidence" value="ECO:0007669"/>
    <property type="project" value="UniProtKB-KW"/>
</dbReference>
<evidence type="ECO:0000313" key="11">
    <source>
        <dbReference type="EMBL" id="GAP62848.1"/>
    </source>
</evidence>
<dbReference type="Pfam" id="PF01867">
    <property type="entry name" value="Cas_Cas1"/>
    <property type="match status" value="1"/>
</dbReference>
<reference evidence="13" key="3">
    <citation type="submission" date="2015-08" db="EMBL/GenBank/DDBJ databases">
        <title>Draft Genome Sequence of a Heterotrophic Facultative Anaerobic Bacterium Ardenticatena maritima Strain 110S.</title>
        <authorList>
            <person name="Kawaichi S."/>
            <person name="Yoshida T."/>
            <person name="Sako Y."/>
            <person name="Nakamura R."/>
        </authorList>
    </citation>
    <scope>NUCLEOTIDE SEQUENCE [LARGE SCALE GENOMIC DNA]</scope>
    <source>
        <strain evidence="13">110S</strain>
    </source>
</reference>
<dbReference type="GO" id="GO:0051607">
    <property type="term" value="P:defense response to virus"/>
    <property type="evidence" value="ECO:0007669"/>
    <property type="project" value="UniProtKB-UniRule"/>
</dbReference>
<dbReference type="InParanoid" id="A0A0M9UCD8"/>
<dbReference type="OrthoDB" id="9803119at2"/>
<gene>
    <name evidence="10 11" type="primary">cas1</name>
    <name evidence="11" type="ORF">ARMA_1271</name>
    <name evidence="12" type="ORF">SE16_02870</name>
</gene>
<evidence type="ECO:0000256" key="5">
    <source>
        <dbReference type="ARBA" id="ARBA00022842"/>
    </source>
</evidence>
<evidence type="ECO:0000256" key="1">
    <source>
        <dbReference type="ARBA" id="ARBA00022722"/>
    </source>
</evidence>
<evidence type="ECO:0000313" key="12">
    <source>
        <dbReference type="EMBL" id="KPL89410.1"/>
    </source>
</evidence>
<comment type="cofactor">
    <cofactor evidence="10">
        <name>Mg(2+)</name>
        <dbReference type="ChEBI" id="CHEBI:18420"/>
    </cofactor>
    <cofactor evidence="10">
        <name>Mn(2+)</name>
        <dbReference type="ChEBI" id="CHEBI:29035"/>
    </cofactor>
</comment>
<dbReference type="GO" id="GO:0046872">
    <property type="term" value="F:metal ion binding"/>
    <property type="evidence" value="ECO:0007669"/>
    <property type="project" value="UniProtKB-UniRule"/>
</dbReference>
<protein>
    <recommendedName>
        <fullName evidence="10">CRISPR-associated endonuclease Cas1</fullName>
        <ecNumber evidence="10">3.1.-.-</ecNumber>
    </recommendedName>
</protein>
<evidence type="ECO:0000256" key="9">
    <source>
        <dbReference type="ARBA" id="ARBA00038592"/>
    </source>
</evidence>
<dbReference type="PATRIC" id="fig|872965.6.peg.528"/>
<evidence type="ECO:0000256" key="3">
    <source>
        <dbReference type="ARBA" id="ARBA00022759"/>
    </source>
</evidence>
<dbReference type="AlphaFoldDB" id="A0A0M9UCD8"/>
<dbReference type="Gene3D" id="3.100.10.20">
    <property type="entry name" value="CRISPR-associated endonuclease Cas1, N-terminal domain"/>
    <property type="match status" value="1"/>
</dbReference>
<evidence type="ECO:0000313" key="14">
    <source>
        <dbReference type="Proteomes" id="UP000050502"/>
    </source>
</evidence>
<keyword evidence="8 10" id="KW-0464">Manganese</keyword>
<reference evidence="11 13" key="1">
    <citation type="journal article" date="2015" name="Genome Announc.">
        <title>Draft Genome Sequence of a Heterotrophic Facultative Anaerobic Thermophilic Bacterium, Ardenticatena maritima Strain 110ST.</title>
        <authorList>
            <person name="Kawaichi S."/>
            <person name="Yoshida T."/>
            <person name="Sako Y."/>
            <person name="Nakamura R."/>
        </authorList>
    </citation>
    <scope>NUCLEOTIDE SEQUENCE [LARGE SCALE GENOMIC DNA]</scope>
    <source>
        <strain evidence="11 13">110S</strain>
    </source>
</reference>
<dbReference type="PANTHER" id="PTHR34353">
    <property type="entry name" value="CRISPR-ASSOCIATED ENDONUCLEASE CAS1 1"/>
    <property type="match status" value="1"/>
</dbReference>
<dbReference type="CDD" id="cd09634">
    <property type="entry name" value="Cas1_I-II-III"/>
    <property type="match status" value="1"/>
</dbReference>
<feature type="binding site" evidence="10">
    <location>
        <position position="161"/>
    </location>
    <ligand>
        <name>Mn(2+)</name>
        <dbReference type="ChEBI" id="CHEBI:29035"/>
    </ligand>
</feature>
<dbReference type="EC" id="3.1.-.-" evidence="10"/>
<keyword evidence="13" id="KW-1185">Reference proteome</keyword>
<organism evidence="11 13">
    <name type="scientific">Ardenticatena maritima</name>
    <dbReference type="NCBI Taxonomy" id="872965"/>
    <lineage>
        <taxon>Bacteria</taxon>
        <taxon>Bacillati</taxon>
        <taxon>Chloroflexota</taxon>
        <taxon>Ardenticatenia</taxon>
        <taxon>Ardenticatenales</taxon>
        <taxon>Ardenticatenaceae</taxon>
        <taxon>Ardenticatena</taxon>
    </lineage>
</organism>
<dbReference type="InterPro" id="IPR042211">
    <property type="entry name" value="CRISPR-assoc_Cas1_N"/>
</dbReference>
<keyword evidence="1 10" id="KW-0540">Nuclease</keyword>
<feature type="binding site" evidence="10">
    <location>
        <position position="226"/>
    </location>
    <ligand>
        <name>Mn(2+)</name>
        <dbReference type="ChEBI" id="CHEBI:29035"/>
    </ligand>
</feature>
<keyword evidence="2 10" id="KW-0479">Metal-binding</keyword>
<dbReference type="InterPro" id="IPR042206">
    <property type="entry name" value="CRISPR-assoc_Cas1_C"/>
</dbReference>
<keyword evidence="7 10" id="KW-0238">DNA-binding</keyword>
<keyword evidence="5 10" id="KW-0460">Magnesium</keyword>
<evidence type="ECO:0000256" key="10">
    <source>
        <dbReference type="HAMAP-Rule" id="MF_01470"/>
    </source>
</evidence>
<evidence type="ECO:0000256" key="8">
    <source>
        <dbReference type="ARBA" id="ARBA00023211"/>
    </source>
</evidence>
<proteinExistence type="inferred from homology"/>
<sequence length="338" mass="38550">MKHPLYLLEQGTRLKREGRRLLVVRDDEVLARVSVLQVSQVIVFGNVDITTPALKLLLDEGIEVVLLSRRGRFYGRLVGAESGNGLLRVAQVTRSRDERFALEVARRLVQAKIHHMRRLLQRHGYRRPAIQAEIQNAVQALGQAHEQAARCRTLNSLLGVEGSATGHYFRAFRLLLNEGWVFEGRRRRPPTDPVNVLLSFGYTILQQNVLGAVLTAGLDPYVGFLHQMAYNRPSLALDLMEPFRPLVVDSVVLRCINNEVVRLDDFTTSDDPVRPVVLGDEGKRRYIRELEHRLTQAFKHPGTGEQVTYRRLFLLEAYALARVLTDEDENAMFQPFRV</sequence>
<comment type="similarity">
    <text evidence="10">Belongs to the CRISPR-associated endonuclease Cas1 family.</text>
</comment>
<dbReference type="EMBL" id="BBZA01000088">
    <property type="protein sequence ID" value="GAP62848.1"/>
    <property type="molecule type" value="Genomic_DNA"/>
</dbReference>
<dbReference type="GO" id="GO:0003677">
    <property type="term" value="F:DNA binding"/>
    <property type="evidence" value="ECO:0007669"/>
    <property type="project" value="UniProtKB-KW"/>
</dbReference>
<dbReference type="HAMAP" id="MF_01470">
    <property type="entry name" value="Cas1"/>
    <property type="match status" value="1"/>
</dbReference>
<dbReference type="STRING" id="872965.SE16_02870"/>
<dbReference type="EMBL" id="LGKN01000003">
    <property type="protein sequence ID" value="KPL89410.1"/>
    <property type="molecule type" value="Genomic_DNA"/>
</dbReference>
<dbReference type="GO" id="GO:0004519">
    <property type="term" value="F:endonuclease activity"/>
    <property type="evidence" value="ECO:0007669"/>
    <property type="project" value="UniProtKB-UniRule"/>
</dbReference>
<evidence type="ECO:0000256" key="6">
    <source>
        <dbReference type="ARBA" id="ARBA00023118"/>
    </source>
</evidence>
<comment type="function">
    <text evidence="10">CRISPR (clustered regularly interspaced short palindromic repeat), is an adaptive immune system that provides protection against mobile genetic elements (viruses, transposable elements and conjugative plasmids). CRISPR clusters contain spacers, sequences complementary to antecedent mobile elements, and target invading nucleic acids. CRISPR clusters are transcribed and processed into CRISPR RNA (crRNA). Acts as a dsDNA endonuclease. Involved in the integration of spacer DNA into the CRISPR cassette.</text>
</comment>
<evidence type="ECO:0000313" key="13">
    <source>
        <dbReference type="Proteomes" id="UP000037784"/>
    </source>
</evidence>
<evidence type="ECO:0000256" key="4">
    <source>
        <dbReference type="ARBA" id="ARBA00022801"/>
    </source>
</evidence>
<dbReference type="PANTHER" id="PTHR34353:SF2">
    <property type="entry name" value="CRISPR-ASSOCIATED ENDONUCLEASE CAS1 1"/>
    <property type="match status" value="1"/>
</dbReference>
<feature type="binding site" evidence="10">
    <location>
        <position position="241"/>
    </location>
    <ligand>
        <name>Mn(2+)</name>
        <dbReference type="ChEBI" id="CHEBI:29035"/>
    </ligand>
</feature>
<dbReference type="Proteomes" id="UP000050502">
    <property type="component" value="Unassembled WGS sequence"/>
</dbReference>
<keyword evidence="3 10" id="KW-0255">Endonuclease</keyword>
<dbReference type="GO" id="GO:0043571">
    <property type="term" value="P:maintenance of CRISPR repeat elements"/>
    <property type="evidence" value="ECO:0007669"/>
    <property type="project" value="UniProtKB-UniRule"/>
</dbReference>
<dbReference type="RefSeq" id="WP_054492739.1">
    <property type="nucleotide sequence ID" value="NZ_BBZA01000088.1"/>
</dbReference>
<dbReference type="Gene3D" id="1.20.120.920">
    <property type="entry name" value="CRISPR-associated endonuclease Cas1, C-terminal domain"/>
    <property type="match status" value="1"/>
</dbReference>
<comment type="subunit">
    <text evidence="9 10">Homodimer, forms a heterotetramer with a Cas2 homodimer.</text>
</comment>
<name>A0A0M9UCD8_9CHLR</name>
<reference evidence="12 14" key="2">
    <citation type="submission" date="2015-07" db="EMBL/GenBank/DDBJ databases">
        <title>Whole genome sequence of Ardenticatena maritima DSM 23922.</title>
        <authorList>
            <person name="Hemp J."/>
            <person name="Ward L.M."/>
            <person name="Pace L.A."/>
            <person name="Fischer W.W."/>
        </authorList>
    </citation>
    <scope>NUCLEOTIDE SEQUENCE [LARGE SCALE GENOMIC DNA]</scope>
    <source>
        <strain evidence="12 14">110S</strain>
    </source>
</reference>
<dbReference type="Proteomes" id="UP000037784">
    <property type="component" value="Unassembled WGS sequence"/>
</dbReference>
<keyword evidence="4 10" id="KW-0378">Hydrolase</keyword>
<evidence type="ECO:0000256" key="7">
    <source>
        <dbReference type="ARBA" id="ARBA00023125"/>
    </source>
</evidence>
<evidence type="ECO:0000256" key="2">
    <source>
        <dbReference type="ARBA" id="ARBA00022723"/>
    </source>
</evidence>
<keyword evidence="6 10" id="KW-0051">Antiviral defense</keyword>
<comment type="caution">
    <text evidence="11">The sequence shown here is derived from an EMBL/GenBank/DDBJ whole genome shotgun (WGS) entry which is preliminary data.</text>
</comment>
<dbReference type="InterPro" id="IPR050646">
    <property type="entry name" value="Cas1"/>
</dbReference>